<keyword evidence="2" id="KW-1185">Reference proteome</keyword>
<organism evidence="1 2">
    <name type="scientific">Dioscorea alata</name>
    <name type="common">Purple yam</name>
    <dbReference type="NCBI Taxonomy" id="55571"/>
    <lineage>
        <taxon>Eukaryota</taxon>
        <taxon>Viridiplantae</taxon>
        <taxon>Streptophyta</taxon>
        <taxon>Embryophyta</taxon>
        <taxon>Tracheophyta</taxon>
        <taxon>Spermatophyta</taxon>
        <taxon>Magnoliopsida</taxon>
        <taxon>Liliopsida</taxon>
        <taxon>Dioscoreales</taxon>
        <taxon>Dioscoreaceae</taxon>
        <taxon>Dioscorea</taxon>
    </lineage>
</organism>
<name>A0ACB7UGI3_DIOAL</name>
<dbReference type="Proteomes" id="UP000827976">
    <property type="component" value="Chromosome 16"/>
</dbReference>
<reference evidence="2" key="1">
    <citation type="journal article" date="2022" name="Nat. Commun.">
        <title>Chromosome evolution and the genetic basis of agronomically important traits in greater yam.</title>
        <authorList>
            <person name="Bredeson J.V."/>
            <person name="Lyons J.B."/>
            <person name="Oniyinde I.O."/>
            <person name="Okereke N.R."/>
            <person name="Kolade O."/>
            <person name="Nnabue I."/>
            <person name="Nwadili C.O."/>
            <person name="Hribova E."/>
            <person name="Parker M."/>
            <person name="Nwogha J."/>
            <person name="Shu S."/>
            <person name="Carlson J."/>
            <person name="Kariba R."/>
            <person name="Muthemba S."/>
            <person name="Knop K."/>
            <person name="Barton G.J."/>
            <person name="Sherwood A.V."/>
            <person name="Lopez-Montes A."/>
            <person name="Asiedu R."/>
            <person name="Jamnadass R."/>
            <person name="Muchugi A."/>
            <person name="Goodstein D."/>
            <person name="Egesi C.N."/>
            <person name="Featherston J."/>
            <person name="Asfaw A."/>
            <person name="Simpson G.G."/>
            <person name="Dolezel J."/>
            <person name="Hendre P.S."/>
            <person name="Van Deynze A."/>
            <person name="Kumar P.L."/>
            <person name="Obidiegwu J.E."/>
            <person name="Bhattacharjee R."/>
            <person name="Rokhsar D.S."/>
        </authorList>
    </citation>
    <scope>NUCLEOTIDE SEQUENCE [LARGE SCALE GENOMIC DNA]</scope>
    <source>
        <strain evidence="2">cv. TDa95/00328</strain>
    </source>
</reference>
<gene>
    <name evidence="1" type="ORF">IHE45_16G032900</name>
</gene>
<sequence length="113" mass="12655">MSSLLLLLLLLSSSCINACHGRLFIVETDHIQESNKSTMVMHVISENHKNKTTSIKAKKPMKTSSNAALVDMINGTVSWRVPRTGKKKRDHHHPHPGFNVDYAVPRTHPPSHN</sequence>
<dbReference type="EMBL" id="CM037026">
    <property type="protein sequence ID" value="KAH7659461.1"/>
    <property type="molecule type" value="Genomic_DNA"/>
</dbReference>
<evidence type="ECO:0000313" key="2">
    <source>
        <dbReference type="Proteomes" id="UP000827976"/>
    </source>
</evidence>
<comment type="caution">
    <text evidence="1">The sequence shown here is derived from an EMBL/GenBank/DDBJ whole genome shotgun (WGS) entry which is preliminary data.</text>
</comment>
<accession>A0ACB7UGI3</accession>
<evidence type="ECO:0000313" key="1">
    <source>
        <dbReference type="EMBL" id="KAH7659461.1"/>
    </source>
</evidence>
<proteinExistence type="predicted"/>
<protein>
    <submittedName>
        <fullName evidence="1">Uncharacterized protein</fullName>
    </submittedName>
</protein>